<accession>A0RUI4</accession>
<dbReference type="SUPFAM" id="SSF89550">
    <property type="entry name" value="PHP domain-like"/>
    <property type="match status" value="1"/>
</dbReference>
<dbReference type="EnsemblBacteria" id="ABK77001">
    <property type="protein sequence ID" value="ABK77001"/>
    <property type="gene ID" value="CENSYa_0365"/>
</dbReference>
<dbReference type="Pfam" id="PF13263">
    <property type="entry name" value="PHP_C"/>
    <property type="match status" value="1"/>
</dbReference>
<name>A0RUI4_CENSY</name>
<protein>
    <submittedName>
        <fullName evidence="1">Metal-dependent phosphoesterase</fullName>
    </submittedName>
</protein>
<keyword evidence="2" id="KW-1185">Reference proteome</keyword>
<dbReference type="EMBL" id="DP000238">
    <property type="protein sequence ID" value="ABK77001.1"/>
    <property type="molecule type" value="Genomic_DNA"/>
</dbReference>
<dbReference type="PANTHER" id="PTHR42924">
    <property type="entry name" value="EXONUCLEASE"/>
    <property type="match status" value="1"/>
</dbReference>
<sequence>MDQINSEMHCHNSFSNFHQAAHDTPYDSSVGIAEQLDRSLHLGLDALFVTNHNTLSGYEEMVRYQADHDKYARIRILPAEEITTDEGAHVIAYGIHEEIRPGMSLEETIDEIRRQDGVSSAPHPFGLLDALREKAGRCDLVEVFNSNNIDVIANARAAEFAHERGITGVAGSDSHVISTLGRCTNVIEAEDSLDGILDALRHGRVSIRATGYASARETMEYFRYKVDNSAEYIRDYVGEFYPRSRWIFSVLLGLFNRSPESYLWVLMLRLGMLSMRRISKKVNFEGLDPGIMKRRSLPEMLRASL</sequence>
<evidence type="ECO:0000313" key="2">
    <source>
        <dbReference type="Proteomes" id="UP000000758"/>
    </source>
</evidence>
<gene>
    <name evidence="1" type="ordered locus">CENSYa_0365</name>
</gene>
<dbReference type="STRING" id="414004.CENSYa_0365"/>
<dbReference type="Gene3D" id="3.20.20.140">
    <property type="entry name" value="Metal-dependent hydrolases"/>
    <property type="match status" value="1"/>
</dbReference>
<dbReference type="InterPro" id="IPR052018">
    <property type="entry name" value="PHP_domain"/>
</dbReference>
<dbReference type="PATRIC" id="fig|414004.10.peg.326"/>
<dbReference type="AlphaFoldDB" id="A0RUI4"/>
<dbReference type="KEGG" id="csy:CENSYa_0365"/>
<organism evidence="1 2">
    <name type="scientific">Cenarchaeum symbiosum (strain A)</name>
    <dbReference type="NCBI Taxonomy" id="414004"/>
    <lineage>
        <taxon>Archaea</taxon>
        <taxon>Nitrososphaerota</taxon>
        <taxon>Candidatus Cenarchaeales</taxon>
        <taxon>Candidatus Cenarchaeaceae</taxon>
        <taxon>Candidatus Cenarchaeum</taxon>
    </lineage>
</organism>
<evidence type="ECO:0000313" key="1">
    <source>
        <dbReference type="EMBL" id="ABK77001.1"/>
    </source>
</evidence>
<proteinExistence type="predicted"/>
<dbReference type="PANTHER" id="PTHR42924:SF3">
    <property type="entry name" value="POLYMERASE_HISTIDINOL PHOSPHATASE N-TERMINAL DOMAIN-CONTAINING PROTEIN"/>
    <property type="match status" value="1"/>
</dbReference>
<reference evidence="1 2" key="1">
    <citation type="journal article" date="2006" name="Proc. Natl. Acad. Sci. U.S.A.">
        <title>Genomic analysis of the uncultivated marine crenarchaeote Cenarchaeum symbiosum.</title>
        <authorList>
            <person name="Hallam S.J."/>
            <person name="Konstantinidis K.T."/>
            <person name="Putnam N."/>
            <person name="Schleper C."/>
            <person name="Watanabe Y."/>
            <person name="Sugahara J."/>
            <person name="Preston C."/>
            <person name="de la Torre J."/>
            <person name="Richardson P.M."/>
            <person name="DeLong E.F."/>
        </authorList>
    </citation>
    <scope>NUCLEOTIDE SEQUENCE [LARGE SCALE GENOMIC DNA]</scope>
    <source>
        <strain evidence="2">A</strain>
    </source>
</reference>
<dbReference type="InterPro" id="IPR016195">
    <property type="entry name" value="Pol/histidinol_Pase-like"/>
</dbReference>
<dbReference type="GO" id="GO:0004534">
    <property type="term" value="F:5'-3' RNA exonuclease activity"/>
    <property type="evidence" value="ECO:0007669"/>
    <property type="project" value="TreeGrafter"/>
</dbReference>
<dbReference type="Proteomes" id="UP000000758">
    <property type="component" value="Chromosome"/>
</dbReference>
<dbReference type="GO" id="GO:0035312">
    <property type="term" value="F:5'-3' DNA exonuclease activity"/>
    <property type="evidence" value="ECO:0007669"/>
    <property type="project" value="TreeGrafter"/>
</dbReference>
<dbReference type="HOGENOM" id="CLU_072983_3_0_2"/>
<dbReference type="CDD" id="cd07432">
    <property type="entry name" value="PHP_HisPPase"/>
    <property type="match status" value="1"/>
</dbReference>